<dbReference type="eggNOG" id="ENOG502RWC6">
    <property type="taxonomic scope" value="Eukaryota"/>
</dbReference>
<dbReference type="FunCoup" id="G0M823">
    <property type="interactions" value="371"/>
</dbReference>
<keyword evidence="2" id="KW-0812">Transmembrane</keyword>
<dbReference type="EMBL" id="GL379786">
    <property type="protein sequence ID" value="EGT30183.1"/>
    <property type="molecule type" value="Genomic_DNA"/>
</dbReference>
<accession>G0M823</accession>
<keyword evidence="4" id="KW-1185">Reference proteome</keyword>
<dbReference type="HOGENOM" id="CLU_2388217_0_0_1"/>
<gene>
    <name evidence="3" type="ORF">CAEBREN_08053</name>
</gene>
<feature type="transmembrane region" description="Helical" evidence="2">
    <location>
        <begin position="14"/>
        <end position="35"/>
    </location>
</feature>
<dbReference type="AlphaFoldDB" id="G0M823"/>
<name>G0M823_CAEBE</name>
<feature type="compositionally biased region" description="Low complexity" evidence="1">
    <location>
        <begin position="78"/>
        <end position="88"/>
    </location>
</feature>
<proteinExistence type="predicted"/>
<sequence length="94" mass="10438">MESPKTVQFHVQPMTVFTVVLLSCLSIGFLVDYIMQKFGCCGRKGGCCRRERKAGNGDEEAQDAVELQPLRGSHHQLPGRLPLLSRSPHTQSQV</sequence>
<reference evidence="4" key="1">
    <citation type="submission" date="2011-07" db="EMBL/GenBank/DDBJ databases">
        <authorList>
            <consortium name="Caenorhabditis brenneri Sequencing and Analysis Consortium"/>
            <person name="Wilson R.K."/>
        </authorList>
    </citation>
    <scope>NUCLEOTIDE SEQUENCE [LARGE SCALE GENOMIC DNA]</scope>
    <source>
        <strain evidence="4">PB2801</strain>
    </source>
</reference>
<evidence type="ECO:0000313" key="4">
    <source>
        <dbReference type="Proteomes" id="UP000008068"/>
    </source>
</evidence>
<protein>
    <submittedName>
        <fullName evidence="3">Uncharacterized protein</fullName>
    </submittedName>
</protein>
<dbReference type="OMA" id="VDYIMQK"/>
<dbReference type="OrthoDB" id="10522261at2759"/>
<keyword evidence="2" id="KW-0472">Membrane</keyword>
<evidence type="ECO:0000256" key="1">
    <source>
        <dbReference type="SAM" id="MobiDB-lite"/>
    </source>
</evidence>
<organism evidence="4">
    <name type="scientific">Caenorhabditis brenneri</name>
    <name type="common">Nematode worm</name>
    <dbReference type="NCBI Taxonomy" id="135651"/>
    <lineage>
        <taxon>Eukaryota</taxon>
        <taxon>Metazoa</taxon>
        <taxon>Ecdysozoa</taxon>
        <taxon>Nematoda</taxon>
        <taxon>Chromadorea</taxon>
        <taxon>Rhabditida</taxon>
        <taxon>Rhabditina</taxon>
        <taxon>Rhabditomorpha</taxon>
        <taxon>Rhabditoidea</taxon>
        <taxon>Rhabditidae</taxon>
        <taxon>Peloderinae</taxon>
        <taxon>Caenorhabditis</taxon>
    </lineage>
</organism>
<evidence type="ECO:0000313" key="3">
    <source>
        <dbReference type="EMBL" id="EGT30183.1"/>
    </source>
</evidence>
<dbReference type="PROSITE" id="PS51257">
    <property type="entry name" value="PROKAR_LIPOPROTEIN"/>
    <property type="match status" value="1"/>
</dbReference>
<evidence type="ECO:0000256" key="2">
    <source>
        <dbReference type="SAM" id="Phobius"/>
    </source>
</evidence>
<dbReference type="Proteomes" id="UP000008068">
    <property type="component" value="Unassembled WGS sequence"/>
</dbReference>
<feature type="region of interest" description="Disordered" evidence="1">
    <location>
        <begin position="70"/>
        <end position="94"/>
    </location>
</feature>
<keyword evidence="2" id="KW-1133">Transmembrane helix</keyword>
<dbReference type="InParanoid" id="G0M823"/>